<dbReference type="InterPro" id="IPR036291">
    <property type="entry name" value="NAD(P)-bd_dom_sf"/>
</dbReference>
<keyword evidence="2" id="KW-0560">Oxidoreductase</keyword>
<comment type="similarity">
    <text evidence="1 2">Belongs to the dTDP-4-dehydrorhamnose reductase family.</text>
</comment>
<evidence type="ECO:0000313" key="5">
    <source>
        <dbReference type="Proteomes" id="UP000653674"/>
    </source>
</evidence>
<gene>
    <name evidence="4" type="primary">rmlD</name>
    <name evidence="4" type="ORF">Pfl04_04720</name>
</gene>
<dbReference type="RefSeq" id="WP_275408214.1">
    <property type="nucleotide sequence ID" value="NZ_BONU01000002.1"/>
</dbReference>
<keyword evidence="2" id="KW-0521">NADP</keyword>
<dbReference type="PANTHER" id="PTHR10491:SF4">
    <property type="entry name" value="METHIONINE ADENOSYLTRANSFERASE 2 SUBUNIT BETA"/>
    <property type="match status" value="1"/>
</dbReference>
<dbReference type="GO" id="GO:0005829">
    <property type="term" value="C:cytosol"/>
    <property type="evidence" value="ECO:0007669"/>
    <property type="project" value="TreeGrafter"/>
</dbReference>
<reference evidence="4" key="1">
    <citation type="submission" date="2021-01" db="EMBL/GenBank/DDBJ databases">
        <title>Whole genome shotgun sequence of Planosporangium flavigriseum NBRC 105377.</title>
        <authorList>
            <person name="Komaki H."/>
            <person name="Tamura T."/>
        </authorList>
    </citation>
    <scope>NUCLEOTIDE SEQUENCE</scope>
    <source>
        <strain evidence="4">NBRC 105377</strain>
    </source>
</reference>
<dbReference type="SUPFAM" id="SSF51735">
    <property type="entry name" value="NAD(P)-binding Rossmann-fold domains"/>
    <property type="match status" value="1"/>
</dbReference>
<organism evidence="4 5">
    <name type="scientific">Planosporangium flavigriseum</name>
    <dbReference type="NCBI Taxonomy" id="373681"/>
    <lineage>
        <taxon>Bacteria</taxon>
        <taxon>Bacillati</taxon>
        <taxon>Actinomycetota</taxon>
        <taxon>Actinomycetes</taxon>
        <taxon>Micromonosporales</taxon>
        <taxon>Micromonosporaceae</taxon>
        <taxon>Planosporangium</taxon>
    </lineage>
</organism>
<dbReference type="EMBL" id="BONU01000002">
    <property type="protein sequence ID" value="GIG72068.1"/>
    <property type="molecule type" value="Genomic_DNA"/>
</dbReference>
<dbReference type="InterPro" id="IPR005913">
    <property type="entry name" value="dTDP_dehydrorham_reduct"/>
</dbReference>
<comment type="function">
    <text evidence="2">Catalyzes the reduction of dTDP-6-deoxy-L-lyxo-4-hexulose to yield dTDP-L-rhamnose.</text>
</comment>
<dbReference type="EC" id="1.1.1.133" evidence="2"/>
<name>A0A8J3LEQ4_9ACTN</name>
<dbReference type="GO" id="GO:0019305">
    <property type="term" value="P:dTDP-rhamnose biosynthetic process"/>
    <property type="evidence" value="ECO:0007669"/>
    <property type="project" value="UniProtKB-UniPathway"/>
</dbReference>
<dbReference type="AlphaFoldDB" id="A0A8J3LEQ4"/>
<dbReference type="CDD" id="cd05254">
    <property type="entry name" value="dTDP_HR_like_SDR_e"/>
    <property type="match status" value="1"/>
</dbReference>
<accession>A0A8J3LEQ4</accession>
<dbReference type="PANTHER" id="PTHR10491">
    <property type="entry name" value="DTDP-4-DEHYDRORHAMNOSE REDUCTASE"/>
    <property type="match status" value="1"/>
</dbReference>
<dbReference type="Proteomes" id="UP000653674">
    <property type="component" value="Unassembled WGS sequence"/>
</dbReference>
<feature type="domain" description="RmlD-like substrate binding" evidence="3">
    <location>
        <begin position="5"/>
        <end position="285"/>
    </location>
</feature>
<dbReference type="GO" id="GO:0008831">
    <property type="term" value="F:dTDP-4-dehydrorhamnose reductase activity"/>
    <property type="evidence" value="ECO:0007669"/>
    <property type="project" value="UniProtKB-EC"/>
</dbReference>
<dbReference type="Gene3D" id="3.90.25.10">
    <property type="entry name" value="UDP-galactose 4-epimerase, domain 1"/>
    <property type="match status" value="1"/>
</dbReference>
<dbReference type="InterPro" id="IPR029903">
    <property type="entry name" value="RmlD-like-bd"/>
</dbReference>
<dbReference type="Gene3D" id="3.40.50.720">
    <property type="entry name" value="NAD(P)-binding Rossmann-like Domain"/>
    <property type="match status" value="1"/>
</dbReference>
<dbReference type="NCBIfam" id="TIGR01214">
    <property type="entry name" value="rmlD"/>
    <property type="match status" value="1"/>
</dbReference>
<keyword evidence="5" id="KW-1185">Reference proteome</keyword>
<evidence type="ECO:0000259" key="3">
    <source>
        <dbReference type="Pfam" id="PF04321"/>
    </source>
</evidence>
<evidence type="ECO:0000256" key="2">
    <source>
        <dbReference type="RuleBase" id="RU364082"/>
    </source>
</evidence>
<comment type="caution">
    <text evidence="4">The sequence shown here is derived from an EMBL/GenBank/DDBJ whole genome shotgun (WGS) entry which is preliminary data.</text>
</comment>
<evidence type="ECO:0000313" key="4">
    <source>
        <dbReference type="EMBL" id="GIG72068.1"/>
    </source>
</evidence>
<dbReference type="Pfam" id="PF04321">
    <property type="entry name" value="RmlD_sub_bind"/>
    <property type="match status" value="1"/>
</dbReference>
<proteinExistence type="inferred from homology"/>
<evidence type="ECO:0000256" key="1">
    <source>
        <dbReference type="ARBA" id="ARBA00010944"/>
    </source>
</evidence>
<comment type="pathway">
    <text evidence="2">Carbohydrate biosynthesis; dTDP-L-rhamnose biosynthesis.</text>
</comment>
<protein>
    <recommendedName>
        <fullName evidence="2">dTDP-4-dehydrorhamnose reductase</fullName>
        <ecNumber evidence="2">1.1.1.133</ecNumber>
    </recommendedName>
</protein>
<sequence length="296" mass="31216">MSTRWLVTGAGGMLGVDLVSVLRQAGEDVTGANRAALDITDAEALKDAVAGYDVVVNSAAYTDVDGAETDEDRATLINGVAVGHLAAACATRGARLISVSTDYVLPGDATEPYAEDAPTGPVNAYGRGKLVGERAVLSTLPDTGYIVRTAWLYGEHGRNFVATMLRLAAERDTVDVVNDQRGQPTWTRALATQLMALGRAALNGRAAPGIYHGTAAGEATWHELARTVYALSGLDPDRVRPITSDRFPRPATRPSYSVLSHTAWTRAGLASMAPWQETLADALNQPGFVALRKAAA</sequence>
<dbReference type="UniPathway" id="UPA00124"/>